<dbReference type="RefSeq" id="XP_022661836.1">
    <property type="nucleotide sequence ID" value="XM_022806101.1"/>
</dbReference>
<keyword evidence="3" id="KW-1185">Reference proteome</keyword>
<accession>A0A7M7K682</accession>
<name>A0A7M7K682_VARDE</name>
<dbReference type="RefSeq" id="XP_022661838.1">
    <property type="nucleotide sequence ID" value="XM_022806103.1"/>
</dbReference>
<feature type="transmembrane region" description="Helical" evidence="1">
    <location>
        <begin position="6"/>
        <end position="25"/>
    </location>
</feature>
<dbReference type="KEGG" id="vde:111250635"/>
<organism evidence="2 3">
    <name type="scientific">Varroa destructor</name>
    <name type="common">Honeybee mite</name>
    <dbReference type="NCBI Taxonomy" id="109461"/>
    <lineage>
        <taxon>Eukaryota</taxon>
        <taxon>Metazoa</taxon>
        <taxon>Ecdysozoa</taxon>
        <taxon>Arthropoda</taxon>
        <taxon>Chelicerata</taxon>
        <taxon>Arachnida</taxon>
        <taxon>Acari</taxon>
        <taxon>Parasitiformes</taxon>
        <taxon>Mesostigmata</taxon>
        <taxon>Gamasina</taxon>
        <taxon>Dermanyssoidea</taxon>
        <taxon>Varroidae</taxon>
        <taxon>Varroa</taxon>
    </lineage>
</organism>
<dbReference type="EnsemblMetazoa" id="XM_022806098">
    <property type="protein sequence ID" value="XP_022661833"/>
    <property type="gene ID" value="LOC111250635"/>
</dbReference>
<dbReference type="InParanoid" id="A0A7M7K682"/>
<dbReference type="EnsemblMetazoa" id="XM_022806103">
    <property type="protein sequence ID" value="XP_022661838"/>
    <property type="gene ID" value="LOC111250635"/>
</dbReference>
<keyword evidence="1" id="KW-1133">Transmembrane helix</keyword>
<dbReference type="AlphaFoldDB" id="A0A7M7K682"/>
<dbReference type="GeneID" id="111250635"/>
<protein>
    <submittedName>
        <fullName evidence="2">Uncharacterized protein</fullName>
    </submittedName>
</protein>
<proteinExistence type="predicted"/>
<dbReference type="RefSeq" id="XP_022661833.1">
    <property type="nucleotide sequence ID" value="XM_022806098.1"/>
</dbReference>
<dbReference type="EnsemblMetazoa" id="XM_022806099">
    <property type="protein sequence ID" value="XP_022661834"/>
    <property type="gene ID" value="LOC111250635"/>
</dbReference>
<reference evidence="2" key="1">
    <citation type="submission" date="2021-01" db="UniProtKB">
        <authorList>
            <consortium name="EnsemblMetazoa"/>
        </authorList>
    </citation>
    <scope>IDENTIFICATION</scope>
</reference>
<dbReference type="RefSeq" id="XP_022661837.1">
    <property type="nucleotide sequence ID" value="XM_022806102.1"/>
</dbReference>
<dbReference type="RefSeq" id="XP_022661834.1">
    <property type="nucleotide sequence ID" value="XM_022806099.1"/>
</dbReference>
<dbReference type="EnsemblMetazoa" id="XM_022806101">
    <property type="protein sequence ID" value="XP_022661836"/>
    <property type="gene ID" value="LOC111250635"/>
</dbReference>
<dbReference type="Proteomes" id="UP000594260">
    <property type="component" value="Unplaced"/>
</dbReference>
<keyword evidence="1" id="KW-0472">Membrane</keyword>
<dbReference type="RefSeq" id="XP_022661839.1">
    <property type="nucleotide sequence ID" value="XM_022806104.1"/>
</dbReference>
<evidence type="ECO:0000313" key="3">
    <source>
        <dbReference type="Proteomes" id="UP000594260"/>
    </source>
</evidence>
<sequence>MANQDIFTVNAAIFLRTLLIFGFAIHTMTTVMLVSAADGPTTASTAATQAVSSESTMTTSTESSVKSTTMQCTKAYEYDCCQDFTNVSISEAEEIVRRAIDYQNIKENKTSWTLDSVETAKMKDCKPPYYKVKARLNKTTMADGTMTVVDCQMRFLYRMADTDESDTGGAMSADTIIVKDFCNGATVWQRGVTFTFVLPVLTFFNRKLH</sequence>
<evidence type="ECO:0000313" key="2">
    <source>
        <dbReference type="EnsemblMetazoa" id="XP_022661836"/>
    </source>
</evidence>
<dbReference type="EnsemblMetazoa" id="XM_022806102">
    <property type="protein sequence ID" value="XP_022661837"/>
    <property type="gene ID" value="LOC111250635"/>
</dbReference>
<dbReference type="EnsemblMetazoa" id="XM_022806104">
    <property type="protein sequence ID" value="XP_022661839"/>
    <property type="gene ID" value="LOC111250635"/>
</dbReference>
<evidence type="ECO:0000256" key="1">
    <source>
        <dbReference type="SAM" id="Phobius"/>
    </source>
</evidence>
<keyword evidence="1" id="KW-0812">Transmembrane</keyword>